<dbReference type="InterPro" id="IPR049452">
    <property type="entry name" value="Anoctamin_TM"/>
</dbReference>
<feature type="transmembrane region" description="Helical" evidence="8">
    <location>
        <begin position="601"/>
        <end position="619"/>
    </location>
</feature>
<dbReference type="InParanoid" id="E4WXR5"/>
<keyword evidence="7" id="KW-0325">Glycoprotein</keyword>
<evidence type="ECO:0000256" key="5">
    <source>
        <dbReference type="ARBA" id="ARBA00022989"/>
    </source>
</evidence>
<organism evidence="11 12">
    <name type="scientific">Oikopleura dioica</name>
    <name type="common">Tunicate</name>
    <dbReference type="NCBI Taxonomy" id="34765"/>
    <lineage>
        <taxon>Eukaryota</taxon>
        <taxon>Metazoa</taxon>
        <taxon>Chordata</taxon>
        <taxon>Tunicata</taxon>
        <taxon>Appendicularia</taxon>
        <taxon>Copelata</taxon>
        <taxon>Oikopleuridae</taxon>
        <taxon>Oikopleura</taxon>
    </lineage>
</organism>
<proteinExistence type="inferred from homology"/>
<keyword evidence="4 8" id="KW-0812">Transmembrane</keyword>
<evidence type="ECO:0000256" key="8">
    <source>
        <dbReference type="RuleBase" id="RU280814"/>
    </source>
</evidence>
<evidence type="ECO:0000313" key="12">
    <source>
        <dbReference type="Proteomes" id="UP000001307"/>
    </source>
</evidence>
<dbReference type="EMBL" id="FN653018">
    <property type="protein sequence ID" value="CBY22159.1"/>
    <property type="molecule type" value="Genomic_DNA"/>
</dbReference>
<comment type="caution">
    <text evidence="8">Lacks conserved residue(s) required for the propagation of feature annotation.</text>
</comment>
<gene>
    <name evidence="11" type="ORF">GSOID_T00011707001</name>
</gene>
<feature type="domain" description="Anoctamin dimerisation" evidence="10">
    <location>
        <begin position="1"/>
        <end position="212"/>
    </location>
</feature>
<dbReference type="Proteomes" id="UP000001307">
    <property type="component" value="Unassembled WGS sequence"/>
</dbReference>
<dbReference type="Pfam" id="PF16178">
    <property type="entry name" value="Anoct_dimer"/>
    <property type="match status" value="1"/>
</dbReference>
<evidence type="ECO:0000259" key="10">
    <source>
        <dbReference type="Pfam" id="PF16178"/>
    </source>
</evidence>
<evidence type="ECO:0000256" key="6">
    <source>
        <dbReference type="ARBA" id="ARBA00023136"/>
    </source>
</evidence>
<evidence type="ECO:0000256" key="2">
    <source>
        <dbReference type="ARBA" id="ARBA00009671"/>
    </source>
</evidence>
<feature type="transmembrane region" description="Helical" evidence="8">
    <location>
        <begin position="322"/>
        <end position="347"/>
    </location>
</feature>
<comment type="similarity">
    <text evidence="2 8">Belongs to the anoctamin family.</text>
</comment>
<dbReference type="Pfam" id="PF04547">
    <property type="entry name" value="Anoctamin"/>
    <property type="match status" value="1"/>
</dbReference>
<accession>E4WXR5</accession>
<evidence type="ECO:0000256" key="4">
    <source>
        <dbReference type="ARBA" id="ARBA00022692"/>
    </source>
</evidence>
<feature type="domain" description="Anoctamin transmembrane" evidence="9">
    <location>
        <begin position="215"/>
        <end position="729"/>
    </location>
</feature>
<dbReference type="PANTHER" id="PTHR12308">
    <property type="entry name" value="ANOCTAMIN"/>
    <property type="match status" value="1"/>
</dbReference>
<dbReference type="OrthoDB" id="296386at2759"/>
<evidence type="ECO:0000313" key="11">
    <source>
        <dbReference type="EMBL" id="CBY22159.1"/>
    </source>
</evidence>
<feature type="transmembrane region" description="Helical" evidence="8">
    <location>
        <begin position="223"/>
        <end position="253"/>
    </location>
</feature>
<evidence type="ECO:0000256" key="3">
    <source>
        <dbReference type="ARBA" id="ARBA00022475"/>
    </source>
</evidence>
<dbReference type="InterPro" id="IPR007632">
    <property type="entry name" value="Anoctamin"/>
</dbReference>
<dbReference type="GO" id="GO:0046983">
    <property type="term" value="F:protein dimerization activity"/>
    <property type="evidence" value="ECO:0007669"/>
    <property type="project" value="InterPro"/>
</dbReference>
<protein>
    <recommendedName>
        <fullName evidence="8">Anoctamin</fullName>
    </recommendedName>
</protein>
<keyword evidence="12" id="KW-1185">Reference proteome</keyword>
<comment type="subcellular location">
    <subcellularLocation>
        <location evidence="1">Cell membrane</location>
        <topology evidence="1">Multi-pass membrane protein</topology>
    </subcellularLocation>
    <subcellularLocation>
        <location evidence="8">Membrane</location>
        <topology evidence="8">Multi-pass membrane protein</topology>
    </subcellularLocation>
</comment>
<feature type="transmembrane region" description="Helical" evidence="8">
    <location>
        <begin position="367"/>
        <end position="390"/>
    </location>
</feature>
<keyword evidence="6 8" id="KW-0472">Membrane</keyword>
<dbReference type="GO" id="GO:0005886">
    <property type="term" value="C:plasma membrane"/>
    <property type="evidence" value="ECO:0007669"/>
    <property type="project" value="UniProtKB-SubCell"/>
</dbReference>
<sequence length="750" mass="86565">MKIHAPMIVLKKQAEILSINCRLQSRKDIKEMIATQVKERIEGGVLEGDTDDEDDDNNEDDSGCLENFLTKTKNCCTNFIEKSEAFFQVREIWDTDPEDYFTAIYRHDLHDYFAKSRNEEDFFTDSQRIRMVANMLNTIKWEGKESRKIGIRAFLENEEGAILGYYPLHDGVYNEPQFDDKEGADFVPKHSLRAYLNRNWSSWKNFYRAQPLDEIRDYYGEKIALYFGFLGFYTNSLIAFSFIGFIVMIYGLATFQSDTVVTETCNMTDVVLCPKCFDCTFDLASDMCQPLKITYIFDNVFTLAYIPLSTTYPRKLLSVSVVLFFIMLVIASVIAVIVYRMVLSVIVNDFDFVGDLEDTAAGQVVTPSILVTTTASLISLILIMGFNVIYHKAAAKLTELEVPRQTQQEFDDSYSFKIFCFQFVNYYSNLFYIAFFKDTLVGYPTNYLSIKGSDGKEYRWAGCDGGCSYELAIQLIITMVGKQLINNVMEIVLPALNKWWTRKKNVDNLGLDINARWKADSMLSSSNEIKYGFDVNYLNDYIELAIQFGFAVLFSCAFPLAPLFAFLNNIFEIRIDAAKYVKYSQRPIPERTKNIGIWYPIFRFLAILAVITNGLQLAITSKTVPRIVYSAMGKSENEELPLAGFARSIYSVYQIPDDYNGKNPDNHTECHYEGYRDENLEPTIDYWSDRYARVLFFILYEHAVFITVWFIVWLIPNKPQSLKNMIKQEEYIVQTILKDKAKKDLSKKNS</sequence>
<feature type="transmembrane region" description="Helical" evidence="8">
    <location>
        <begin position="414"/>
        <end position="435"/>
    </location>
</feature>
<dbReference type="GO" id="GO:0005254">
    <property type="term" value="F:chloride channel activity"/>
    <property type="evidence" value="ECO:0007669"/>
    <property type="project" value="TreeGrafter"/>
</dbReference>
<keyword evidence="3" id="KW-1003">Cell membrane</keyword>
<keyword evidence="5 8" id="KW-1133">Transmembrane helix</keyword>
<evidence type="ECO:0000259" key="9">
    <source>
        <dbReference type="Pfam" id="PF04547"/>
    </source>
</evidence>
<evidence type="ECO:0000256" key="1">
    <source>
        <dbReference type="ARBA" id="ARBA00004651"/>
    </source>
</evidence>
<feature type="transmembrane region" description="Helical" evidence="8">
    <location>
        <begin position="544"/>
        <end position="567"/>
    </location>
</feature>
<dbReference type="PANTHER" id="PTHR12308:SF84">
    <property type="entry name" value="ANOCTAMIN"/>
    <property type="match status" value="1"/>
</dbReference>
<dbReference type="InterPro" id="IPR032394">
    <property type="entry name" value="Anoct_dimer"/>
</dbReference>
<reference evidence="11 12" key="1">
    <citation type="journal article" date="2010" name="Science">
        <title>Plasticity of animal genome architecture unmasked by rapid evolution of a pelagic tunicate.</title>
        <authorList>
            <person name="Denoeud F."/>
            <person name="Henriet S."/>
            <person name="Mungpakdee S."/>
            <person name="Aury J.M."/>
            <person name="Da Silva C."/>
            <person name="Brinkmann H."/>
            <person name="Mikhaleva J."/>
            <person name="Olsen L.C."/>
            <person name="Jubin C."/>
            <person name="Canestro C."/>
            <person name="Bouquet J.M."/>
            <person name="Danks G."/>
            <person name="Poulain J."/>
            <person name="Campsteijn C."/>
            <person name="Adamski M."/>
            <person name="Cross I."/>
            <person name="Yadetie F."/>
            <person name="Muffato M."/>
            <person name="Louis A."/>
            <person name="Butcher S."/>
            <person name="Tsagkogeorga G."/>
            <person name="Konrad A."/>
            <person name="Singh S."/>
            <person name="Jensen M.F."/>
            <person name="Cong E.H."/>
            <person name="Eikeseth-Otteraa H."/>
            <person name="Noel B."/>
            <person name="Anthouard V."/>
            <person name="Porcel B.M."/>
            <person name="Kachouri-Lafond R."/>
            <person name="Nishino A."/>
            <person name="Ugolini M."/>
            <person name="Chourrout P."/>
            <person name="Nishida H."/>
            <person name="Aasland R."/>
            <person name="Huzurbazar S."/>
            <person name="Westhof E."/>
            <person name="Delsuc F."/>
            <person name="Lehrach H."/>
            <person name="Reinhardt R."/>
            <person name="Weissenbach J."/>
            <person name="Roy S.W."/>
            <person name="Artiguenave F."/>
            <person name="Postlethwait J.H."/>
            <person name="Manak J.R."/>
            <person name="Thompson E.M."/>
            <person name="Jaillon O."/>
            <person name="Du Pasquier L."/>
            <person name="Boudinot P."/>
            <person name="Liberles D.A."/>
            <person name="Volff J.N."/>
            <person name="Philippe H."/>
            <person name="Lenhard B."/>
            <person name="Roest Crollius H."/>
            <person name="Wincker P."/>
            <person name="Chourrout D."/>
        </authorList>
    </citation>
    <scope>NUCLEOTIDE SEQUENCE [LARGE SCALE GENOMIC DNA]</scope>
</reference>
<name>E4WXR5_OIKDI</name>
<dbReference type="AlphaFoldDB" id="E4WXR5"/>
<feature type="transmembrane region" description="Helical" evidence="8">
    <location>
        <begin position="694"/>
        <end position="715"/>
    </location>
</feature>
<evidence type="ECO:0000256" key="7">
    <source>
        <dbReference type="ARBA" id="ARBA00023180"/>
    </source>
</evidence>